<name>A0A142BYI1_SCHDU</name>
<dbReference type="Pfam" id="PF13655">
    <property type="entry name" value="RVT_N"/>
    <property type="match status" value="1"/>
</dbReference>
<accession>A0A142BYI1</accession>
<evidence type="ECO:0000259" key="2">
    <source>
        <dbReference type="Pfam" id="PF13655"/>
    </source>
</evidence>
<dbReference type="EMBL" id="KU167098">
    <property type="protein sequence ID" value="AMP43473.1"/>
    <property type="molecule type" value="Genomic_DNA"/>
</dbReference>
<sequence>MSKTQKKLTVEYKSLKNQLKFSNLDTVKNINWKKTEIRVLKLQKRIYQASERGDIKILRKLQKTMLNSWSTKCLAFRQVTEKTKFEPFELDKLQNLSTKEMVDFIKNVTTITKAKTTKQIISIPVKPLKIVSIKNQVCKTIVNKIIEPEWEAKLESNNSNFFLETDSCEKKIKAIKNFINKKPKYVLFADIKVLETCLTNTQLLHKLKISSKLSFEMKSCIKSEEGFEKDLLDSTHISKKFLSLLFKIAIYEIQENLQKKVQTISQNSSFHESALHLISYENEFLIFHDHFNIILECKKVVEELLISFEVPEQSMQIIISHTLHKIDDHCGFDFLGFHIRQYELVLKNLKNDSKKTISFVTKITLSNTEVKNYLVRLSRIINLNKSSSQEKLIIQLNHVIYKWLKSYSWLNNQKLFSKIDYLIWQKLRSWAKRKSKGSINKNKYWRQVGNKNWCFSTENGVELIRHTKNF</sequence>
<organism evidence="3">
    <name type="scientific">Scherffelia dubia</name>
    <name type="common">Green alga</name>
    <name type="synonym">Chlamydomonas dubia</name>
    <dbReference type="NCBI Taxonomy" id="3190"/>
    <lineage>
        <taxon>Eukaryota</taxon>
        <taxon>Viridiplantae</taxon>
        <taxon>Chlorophyta</taxon>
        <taxon>core chlorophytes</taxon>
        <taxon>Chlorodendrophyceae</taxon>
        <taxon>Chlorodendrales</taxon>
        <taxon>Chlorodendraceae</taxon>
        <taxon>Scherffelia</taxon>
    </lineage>
</organism>
<protein>
    <submittedName>
        <fullName evidence="3">Putative reverse transcriptase and intron maturase</fullName>
    </submittedName>
</protein>
<keyword evidence="3" id="KW-0808">Transferase</keyword>
<dbReference type="GO" id="GO:0003964">
    <property type="term" value="F:RNA-directed DNA polymerase activity"/>
    <property type="evidence" value="ECO:0007669"/>
    <property type="project" value="UniProtKB-KW"/>
</dbReference>
<keyword evidence="3" id="KW-0934">Plastid</keyword>
<geneLocation type="plastid" evidence="3"/>
<feature type="domain" description="Reverse transcriptase N-terminal" evidence="2">
    <location>
        <begin position="28"/>
        <end position="83"/>
    </location>
</feature>
<evidence type="ECO:0000259" key="1">
    <source>
        <dbReference type="Pfam" id="PF08388"/>
    </source>
</evidence>
<dbReference type="PANTHER" id="PTHR34047:SF10">
    <property type="entry name" value="GROUP II INTRON-ASSOCIATED OPEN READING FRAME"/>
    <property type="match status" value="1"/>
</dbReference>
<feature type="domain" description="Group II intron maturase-specific" evidence="1">
    <location>
        <begin position="375"/>
        <end position="445"/>
    </location>
</feature>
<proteinExistence type="predicted"/>
<dbReference type="AlphaFoldDB" id="A0A142BYI1"/>
<dbReference type="PANTHER" id="PTHR34047">
    <property type="entry name" value="NUCLEAR INTRON MATURASE 1, MITOCHONDRIAL-RELATED"/>
    <property type="match status" value="1"/>
</dbReference>
<dbReference type="InterPro" id="IPR025960">
    <property type="entry name" value="RVT_N"/>
</dbReference>
<dbReference type="GeneID" id="27209977"/>
<evidence type="ECO:0000313" key="3">
    <source>
        <dbReference type="EMBL" id="AMP43473.1"/>
    </source>
</evidence>
<reference evidence="3" key="1">
    <citation type="journal article" date="2016" name="PLoS ONE">
        <title>Distinctive Architecture of the Chloroplast Genome in the Chlorodendrophycean Green Algae Scherffelia dubia and Tetraselmis sp. CCMP 881.</title>
        <authorList>
            <person name="Turmel M."/>
            <person name="de Cambiaire J.C."/>
            <person name="Otis C."/>
            <person name="Lemieux C."/>
        </authorList>
    </citation>
    <scope>NUCLEOTIDE SEQUENCE</scope>
</reference>
<keyword evidence="3" id="KW-0695">RNA-directed DNA polymerase</keyword>
<dbReference type="InterPro" id="IPR013597">
    <property type="entry name" value="Mat_intron_G2"/>
</dbReference>
<dbReference type="Pfam" id="PF08388">
    <property type="entry name" value="GIIM"/>
    <property type="match status" value="1"/>
</dbReference>
<gene>
    <name evidence="3" type="primary">orf470</name>
</gene>
<dbReference type="RefSeq" id="YP_009241463.1">
    <property type="nucleotide sequence ID" value="NC_029807.1"/>
</dbReference>
<dbReference type="InterPro" id="IPR051083">
    <property type="entry name" value="GrpII_Intron_Splice-Mob/Def"/>
</dbReference>
<keyword evidence="3" id="KW-0548">Nucleotidyltransferase</keyword>